<evidence type="ECO:0000313" key="2">
    <source>
        <dbReference type="Proteomes" id="UP000637643"/>
    </source>
</evidence>
<dbReference type="RefSeq" id="WP_189022098.1">
    <property type="nucleotide sequence ID" value="NZ_BMKR01000002.1"/>
</dbReference>
<gene>
    <name evidence="1" type="ORF">GCM10010912_05880</name>
</gene>
<dbReference type="AlphaFoldDB" id="A0A917C040"/>
<dbReference type="EMBL" id="BMKR01000002">
    <property type="protein sequence ID" value="GGF63633.1"/>
    <property type="molecule type" value="Genomic_DNA"/>
</dbReference>
<reference evidence="1" key="2">
    <citation type="submission" date="2020-09" db="EMBL/GenBank/DDBJ databases">
        <authorList>
            <person name="Sun Q."/>
            <person name="Zhou Y."/>
        </authorList>
    </citation>
    <scope>NUCLEOTIDE SEQUENCE</scope>
    <source>
        <strain evidence="1">CGMCC 1.16134</strain>
    </source>
</reference>
<organism evidence="1 2">
    <name type="scientific">Paenibacillus albidus</name>
    <dbReference type="NCBI Taxonomy" id="2041023"/>
    <lineage>
        <taxon>Bacteria</taxon>
        <taxon>Bacillati</taxon>
        <taxon>Bacillota</taxon>
        <taxon>Bacilli</taxon>
        <taxon>Bacillales</taxon>
        <taxon>Paenibacillaceae</taxon>
        <taxon>Paenibacillus</taxon>
    </lineage>
</organism>
<accession>A0A917C040</accession>
<proteinExistence type="predicted"/>
<evidence type="ECO:0000313" key="1">
    <source>
        <dbReference type="EMBL" id="GGF63633.1"/>
    </source>
</evidence>
<sequence>MAICIDFELIEVKGSVARYRYGSCLRELDQTLEVDIEKLLTGDTPLDTPLDKVVIIPSGQNSEWMAYRVFSKVYKYYKEHGEYPQKGGYYA</sequence>
<comment type="caution">
    <text evidence="1">The sequence shown here is derived from an EMBL/GenBank/DDBJ whole genome shotgun (WGS) entry which is preliminary data.</text>
</comment>
<dbReference type="Proteomes" id="UP000637643">
    <property type="component" value="Unassembled WGS sequence"/>
</dbReference>
<reference evidence="1" key="1">
    <citation type="journal article" date="2014" name="Int. J. Syst. Evol. Microbiol.">
        <title>Complete genome sequence of Corynebacterium casei LMG S-19264T (=DSM 44701T), isolated from a smear-ripened cheese.</title>
        <authorList>
            <consortium name="US DOE Joint Genome Institute (JGI-PGF)"/>
            <person name="Walter F."/>
            <person name="Albersmeier A."/>
            <person name="Kalinowski J."/>
            <person name="Ruckert C."/>
        </authorList>
    </citation>
    <scope>NUCLEOTIDE SEQUENCE</scope>
    <source>
        <strain evidence="1">CGMCC 1.16134</strain>
    </source>
</reference>
<keyword evidence="2" id="KW-1185">Reference proteome</keyword>
<protein>
    <submittedName>
        <fullName evidence="1">Uncharacterized protein</fullName>
    </submittedName>
</protein>
<name>A0A917C040_9BACL</name>